<dbReference type="InterPro" id="IPR027417">
    <property type="entry name" value="P-loop_NTPase"/>
</dbReference>
<dbReference type="PANTHER" id="PTHR39184:SF1">
    <property type="entry name" value="PBSX PHAGE TERMINASE LARGE SUBUNIT"/>
    <property type="match status" value="1"/>
</dbReference>
<dbReference type="PANTHER" id="PTHR39184">
    <property type="match status" value="1"/>
</dbReference>
<dbReference type="Pfam" id="PF04466">
    <property type="entry name" value="Terminase_3"/>
    <property type="match status" value="1"/>
</dbReference>
<dbReference type="InterPro" id="IPR035412">
    <property type="entry name" value="Terminase_L_N"/>
</dbReference>
<dbReference type="InterPro" id="IPR006437">
    <property type="entry name" value="Phage_terminase_lsu"/>
</dbReference>
<evidence type="ECO:0000259" key="2">
    <source>
        <dbReference type="Pfam" id="PF17288"/>
    </source>
</evidence>
<dbReference type="EMBL" id="LR796304">
    <property type="protein sequence ID" value="CAB4135777.1"/>
    <property type="molecule type" value="Genomic_DNA"/>
</dbReference>
<reference evidence="3" key="1">
    <citation type="submission" date="2020-04" db="EMBL/GenBank/DDBJ databases">
        <authorList>
            <person name="Chiriac C."/>
            <person name="Salcher M."/>
            <person name="Ghai R."/>
            <person name="Kavagutti S V."/>
        </authorList>
    </citation>
    <scope>NUCLEOTIDE SEQUENCE</scope>
</reference>
<dbReference type="Pfam" id="PF17288">
    <property type="entry name" value="Terminase_3C"/>
    <property type="match status" value="1"/>
</dbReference>
<gene>
    <name evidence="3" type="ORF">UFOVP286_51</name>
</gene>
<protein>
    <submittedName>
        <fullName evidence="3">XtmB Phage terminase large subunit</fullName>
    </submittedName>
</protein>
<dbReference type="Gene3D" id="3.30.420.280">
    <property type="match status" value="1"/>
</dbReference>
<name>A0A6J5LRU7_9CAUD</name>
<organism evidence="3">
    <name type="scientific">uncultured Caudovirales phage</name>
    <dbReference type="NCBI Taxonomy" id="2100421"/>
    <lineage>
        <taxon>Viruses</taxon>
        <taxon>Duplodnaviria</taxon>
        <taxon>Heunggongvirae</taxon>
        <taxon>Uroviricota</taxon>
        <taxon>Caudoviricetes</taxon>
        <taxon>Peduoviridae</taxon>
        <taxon>Maltschvirus</taxon>
        <taxon>Maltschvirus maltsch</taxon>
    </lineage>
</organism>
<dbReference type="Gene3D" id="3.40.50.300">
    <property type="entry name" value="P-loop containing nucleotide triphosphate hydrolases"/>
    <property type="match status" value="1"/>
</dbReference>
<dbReference type="InterPro" id="IPR052380">
    <property type="entry name" value="Viral_DNA_packaging_terminase"/>
</dbReference>
<proteinExistence type="predicted"/>
<sequence>MDLKIPKIFSFLLEQKARYKAVYGGRGGAKSESIARAILILALNPRILFDKDSIRILCCREYQSSIADSVHRLLVDIIKKYELFDYFTITKTNILSSNGSLFIFKGISNDPQQLKSTVGIDLCFVEEAEKVSSISWDYLTPTIRNPNSEIWVGFNPNQREDPTYQMFVEKPLPDSICVKVNYYDNPYFEDTPLLKEMLYDKENNPELYQNKWEGNIKQISDAVIFKDKFVYRDFETPKNIFQNRFFYGIDWGFSNDPLAIIRCCISDNELYIDYEAGGIGIEMEQYAGLIDTVPDSKKWIIYADNARPESISYVRRQGYNISACEKGKGSVEDGIAYLRDFKMINIHTRCKQLYNEMCLYSYKIDRITNEPLITPIDKYNHYIDALRYSLSPYIKKEAKIQLLY</sequence>
<dbReference type="NCBIfam" id="TIGR01547">
    <property type="entry name" value="phage_term_2"/>
    <property type="match status" value="1"/>
</dbReference>
<evidence type="ECO:0000259" key="1">
    <source>
        <dbReference type="Pfam" id="PF04466"/>
    </source>
</evidence>
<evidence type="ECO:0000313" key="3">
    <source>
        <dbReference type="EMBL" id="CAB4135777.1"/>
    </source>
</evidence>
<dbReference type="InterPro" id="IPR035413">
    <property type="entry name" value="Terminase_L_C"/>
</dbReference>
<accession>A0A6J5LRU7</accession>
<feature type="domain" description="Phage terminase large subunit N-terminal" evidence="1">
    <location>
        <begin position="17"/>
        <end position="214"/>
    </location>
</feature>
<feature type="domain" description="Phage terminase large subunit C-terminal" evidence="2">
    <location>
        <begin position="250"/>
        <end position="391"/>
    </location>
</feature>